<feature type="transmembrane region" description="Helical" evidence="7">
    <location>
        <begin position="234"/>
        <end position="258"/>
    </location>
</feature>
<protein>
    <submittedName>
        <fullName evidence="8">Enterobactin exporter EntS</fullName>
    </submittedName>
</protein>
<dbReference type="PANTHER" id="PTHR23513">
    <property type="entry name" value="INTEGRAL MEMBRANE EFFLUX PROTEIN-RELATED"/>
    <property type="match status" value="1"/>
</dbReference>
<reference evidence="8 9" key="1">
    <citation type="submission" date="2019-11" db="EMBL/GenBank/DDBJ databases">
        <authorList>
            <person name="Criscuolo A."/>
        </authorList>
    </citation>
    <scope>NUCLEOTIDE SEQUENCE [LARGE SCALE GENOMIC DNA]</scope>
    <source>
        <strain evidence="8">CIP111667</strain>
    </source>
</reference>
<keyword evidence="4 7" id="KW-0812">Transmembrane</keyword>
<dbReference type="Proteomes" id="UP000419743">
    <property type="component" value="Unassembled WGS sequence"/>
</dbReference>
<feature type="transmembrane region" description="Helical" evidence="7">
    <location>
        <begin position="324"/>
        <end position="346"/>
    </location>
</feature>
<organism evidence="8 9">
    <name type="scientific">Occultella aeris</name>
    <dbReference type="NCBI Taxonomy" id="2761496"/>
    <lineage>
        <taxon>Bacteria</taxon>
        <taxon>Bacillati</taxon>
        <taxon>Actinomycetota</taxon>
        <taxon>Actinomycetes</taxon>
        <taxon>Micrococcales</taxon>
        <taxon>Ruaniaceae</taxon>
        <taxon>Occultella</taxon>
    </lineage>
</organism>
<gene>
    <name evidence="8" type="primary">entS_2</name>
    <name evidence="8" type="ORF">HALOF300_03277</name>
</gene>
<dbReference type="Gene3D" id="1.20.1250.20">
    <property type="entry name" value="MFS general substrate transporter like domains"/>
    <property type="match status" value="1"/>
</dbReference>
<comment type="subcellular location">
    <subcellularLocation>
        <location evidence="1">Cell inner membrane</location>
        <topology evidence="1">Multi-pass membrane protein</topology>
    </subcellularLocation>
</comment>
<dbReference type="RefSeq" id="WP_156741971.1">
    <property type="nucleotide sequence ID" value="NZ_CACRYJ010000047.1"/>
</dbReference>
<dbReference type="PANTHER" id="PTHR23513:SF9">
    <property type="entry name" value="ENTEROBACTIN EXPORTER ENTS"/>
    <property type="match status" value="1"/>
</dbReference>
<accession>A0A7M4DMA8</accession>
<keyword evidence="9" id="KW-1185">Reference proteome</keyword>
<keyword evidence="6 7" id="KW-0472">Membrane</keyword>
<evidence type="ECO:0000256" key="6">
    <source>
        <dbReference type="ARBA" id="ARBA00023136"/>
    </source>
</evidence>
<proteinExistence type="predicted"/>
<evidence type="ECO:0000256" key="3">
    <source>
        <dbReference type="ARBA" id="ARBA00022475"/>
    </source>
</evidence>
<evidence type="ECO:0000256" key="5">
    <source>
        <dbReference type="ARBA" id="ARBA00022989"/>
    </source>
</evidence>
<feature type="transmembrane region" description="Helical" evidence="7">
    <location>
        <begin position="81"/>
        <end position="102"/>
    </location>
</feature>
<evidence type="ECO:0000313" key="9">
    <source>
        <dbReference type="Proteomes" id="UP000419743"/>
    </source>
</evidence>
<keyword evidence="2" id="KW-0813">Transport</keyword>
<evidence type="ECO:0000313" key="8">
    <source>
        <dbReference type="EMBL" id="VZO38507.1"/>
    </source>
</evidence>
<feature type="transmembrane region" description="Helical" evidence="7">
    <location>
        <begin position="264"/>
        <end position="283"/>
    </location>
</feature>
<name>A0A7M4DMA8_9MICO</name>
<evidence type="ECO:0000256" key="4">
    <source>
        <dbReference type="ARBA" id="ARBA00022692"/>
    </source>
</evidence>
<sequence length="430" mass="43592">MPRLLADTAPLRVPAFRRLWWGLGISNLGTQLTAVAVGLEVYSLTGSTLAVGILGICALVPLVVLGLYGGALVDHFDRRKVALIASTALLVVTALLAAQAWAGVDSVGVLYALVAMQSAASAVNNPARSAIIPRLVPPTQLAAANALQTLAWNVALTGGPLLGAALVAWHGYEVAYTLDMVLFVASLYALWRLPDLPPETPDGAAPVGRRGVGLSSVLDGLRYLGTRPNLRMTFLLDLSAMVLAMPRVLFPAVGVLWIGGGEATTGALTAAIAVGAVLASGLSGGLSAVRAQGKVIVGAISAFAVAVIGFGVVLLLAGETAPDTVVVWALVAAIVVLAVAGAADSVSSIFRQTILQAATPDAMRGRLQGVFVVVVAGGPRLGDVVVGAQASWLGEGAAAVIGGCLCLLVVAALAVTQRRFLAYDGANPTA</sequence>
<evidence type="ECO:0000256" key="7">
    <source>
        <dbReference type="SAM" id="Phobius"/>
    </source>
</evidence>
<feature type="transmembrane region" description="Helical" evidence="7">
    <location>
        <begin position="20"/>
        <end position="42"/>
    </location>
</feature>
<feature type="transmembrane region" description="Helical" evidence="7">
    <location>
        <begin position="295"/>
        <end position="318"/>
    </location>
</feature>
<evidence type="ECO:0000256" key="1">
    <source>
        <dbReference type="ARBA" id="ARBA00004429"/>
    </source>
</evidence>
<dbReference type="InterPro" id="IPR010290">
    <property type="entry name" value="TM_effector"/>
</dbReference>
<comment type="caution">
    <text evidence="8">The sequence shown here is derived from an EMBL/GenBank/DDBJ whole genome shotgun (WGS) entry which is preliminary data.</text>
</comment>
<keyword evidence="5 7" id="KW-1133">Transmembrane helix</keyword>
<feature type="transmembrane region" description="Helical" evidence="7">
    <location>
        <begin position="48"/>
        <end position="69"/>
    </location>
</feature>
<dbReference type="SUPFAM" id="SSF103473">
    <property type="entry name" value="MFS general substrate transporter"/>
    <property type="match status" value="1"/>
</dbReference>
<feature type="transmembrane region" description="Helical" evidence="7">
    <location>
        <begin position="146"/>
        <end position="168"/>
    </location>
</feature>
<evidence type="ECO:0000256" key="2">
    <source>
        <dbReference type="ARBA" id="ARBA00022448"/>
    </source>
</evidence>
<keyword evidence="3" id="KW-1003">Cell membrane</keyword>
<feature type="transmembrane region" description="Helical" evidence="7">
    <location>
        <begin position="396"/>
        <end position="415"/>
    </location>
</feature>
<dbReference type="AlphaFoldDB" id="A0A7M4DMA8"/>
<feature type="transmembrane region" description="Helical" evidence="7">
    <location>
        <begin position="367"/>
        <end position="390"/>
    </location>
</feature>
<dbReference type="InterPro" id="IPR036259">
    <property type="entry name" value="MFS_trans_sf"/>
</dbReference>
<dbReference type="CDD" id="cd06173">
    <property type="entry name" value="MFS_MefA_like"/>
    <property type="match status" value="1"/>
</dbReference>
<dbReference type="Pfam" id="PF05977">
    <property type="entry name" value="MFS_3"/>
    <property type="match status" value="1"/>
</dbReference>
<dbReference type="GO" id="GO:0005886">
    <property type="term" value="C:plasma membrane"/>
    <property type="evidence" value="ECO:0007669"/>
    <property type="project" value="UniProtKB-SubCell"/>
</dbReference>
<dbReference type="EMBL" id="CACRYJ010000047">
    <property type="protein sequence ID" value="VZO38507.1"/>
    <property type="molecule type" value="Genomic_DNA"/>
</dbReference>